<evidence type="ECO:0000256" key="2">
    <source>
        <dbReference type="ARBA" id="ARBA00022737"/>
    </source>
</evidence>
<dbReference type="PROSITE" id="PS00028">
    <property type="entry name" value="ZINC_FINGER_C2H2_1"/>
    <property type="match status" value="4"/>
</dbReference>
<keyword evidence="2" id="KW-0677">Repeat</keyword>
<evidence type="ECO:0000256" key="3">
    <source>
        <dbReference type="ARBA" id="ARBA00022771"/>
    </source>
</evidence>
<name>A0A8C4T411_ERPCA</name>
<evidence type="ECO:0000256" key="5">
    <source>
        <dbReference type="PROSITE-ProRule" id="PRU00042"/>
    </source>
</evidence>
<keyword evidence="9" id="KW-1185">Reference proteome</keyword>
<dbReference type="FunFam" id="3.30.160.60:FF:000358">
    <property type="entry name" value="zinc finger protein 24"/>
    <property type="match status" value="1"/>
</dbReference>
<organism evidence="8 9">
    <name type="scientific">Erpetoichthys calabaricus</name>
    <name type="common">Rope fish</name>
    <name type="synonym">Calamoichthys calabaricus</name>
    <dbReference type="NCBI Taxonomy" id="27687"/>
    <lineage>
        <taxon>Eukaryota</taxon>
        <taxon>Metazoa</taxon>
        <taxon>Chordata</taxon>
        <taxon>Craniata</taxon>
        <taxon>Vertebrata</taxon>
        <taxon>Euteleostomi</taxon>
        <taxon>Actinopterygii</taxon>
        <taxon>Polypteriformes</taxon>
        <taxon>Polypteridae</taxon>
        <taxon>Erpetoichthys</taxon>
    </lineage>
</organism>
<feature type="domain" description="C2H2-type" evidence="7">
    <location>
        <begin position="135"/>
        <end position="162"/>
    </location>
</feature>
<dbReference type="GeneTree" id="ENSGT01030000234576"/>
<accession>A0A8C4T411</accession>
<feature type="domain" description="C2H2-type" evidence="7">
    <location>
        <begin position="191"/>
        <end position="218"/>
    </location>
</feature>
<evidence type="ECO:0000313" key="9">
    <source>
        <dbReference type="Proteomes" id="UP000694620"/>
    </source>
</evidence>
<dbReference type="GO" id="GO:0000978">
    <property type="term" value="F:RNA polymerase II cis-regulatory region sequence-specific DNA binding"/>
    <property type="evidence" value="ECO:0007669"/>
    <property type="project" value="TreeGrafter"/>
</dbReference>
<evidence type="ECO:0000256" key="6">
    <source>
        <dbReference type="SAM" id="MobiDB-lite"/>
    </source>
</evidence>
<reference evidence="8" key="2">
    <citation type="submission" date="2025-09" db="UniProtKB">
        <authorList>
            <consortium name="Ensembl"/>
        </authorList>
    </citation>
    <scope>IDENTIFICATION</scope>
</reference>
<dbReference type="PROSITE" id="PS50157">
    <property type="entry name" value="ZINC_FINGER_C2H2_2"/>
    <property type="match status" value="4"/>
</dbReference>
<dbReference type="SMART" id="SM00355">
    <property type="entry name" value="ZnF_C2H2"/>
    <property type="match status" value="4"/>
</dbReference>
<keyword evidence="4" id="KW-0862">Zinc</keyword>
<sequence>MWQNVFTEILSSEPPKNSHRGEAKGSSAIHSPKSTPEPNTTLPSQTTTPPWQPLSSRFWPEWWLPALFIAHLRGCGEFRYHPQPWRLPPSVPEQVLSRASRPGIKLHCCSECGKSFSRRSSLKCHQIIHTGVKPYCCFECGKTFLRKSELQSHQRIHTGEKPYCCFVCGKTFLWKSELQSHQRIHTGEKPYCCSECGKMFSHKKYLQRHQRIHSGESVVLNVAKHFYGKTSFSATKKFTQGRNHIVVLNVAKNFHGGDIFTATK</sequence>
<dbReference type="InterPro" id="IPR036236">
    <property type="entry name" value="Znf_C2H2_sf"/>
</dbReference>
<dbReference type="SUPFAM" id="SSF57667">
    <property type="entry name" value="beta-beta-alpha zinc fingers"/>
    <property type="match status" value="2"/>
</dbReference>
<evidence type="ECO:0000259" key="7">
    <source>
        <dbReference type="PROSITE" id="PS50157"/>
    </source>
</evidence>
<dbReference type="PANTHER" id="PTHR23226">
    <property type="entry name" value="ZINC FINGER AND SCAN DOMAIN-CONTAINING"/>
    <property type="match status" value="1"/>
</dbReference>
<dbReference type="Gene3D" id="3.30.160.60">
    <property type="entry name" value="Classic Zinc Finger"/>
    <property type="match status" value="4"/>
</dbReference>
<dbReference type="Proteomes" id="UP000694620">
    <property type="component" value="Unassembled WGS sequence"/>
</dbReference>
<evidence type="ECO:0000256" key="4">
    <source>
        <dbReference type="ARBA" id="ARBA00022833"/>
    </source>
</evidence>
<proteinExistence type="predicted"/>
<dbReference type="FunFam" id="3.30.160.60:FF:000739">
    <property type="entry name" value="Zgc:171418 protein"/>
    <property type="match status" value="1"/>
</dbReference>
<evidence type="ECO:0000256" key="1">
    <source>
        <dbReference type="ARBA" id="ARBA00022723"/>
    </source>
</evidence>
<feature type="domain" description="C2H2-type" evidence="7">
    <location>
        <begin position="163"/>
        <end position="190"/>
    </location>
</feature>
<dbReference type="PANTHER" id="PTHR23226:SF377">
    <property type="entry name" value="ZINC FINGER AND SCAN DOMAIN-CONTAINING PROTEIN 20"/>
    <property type="match status" value="1"/>
</dbReference>
<keyword evidence="1" id="KW-0479">Metal-binding</keyword>
<dbReference type="AlphaFoldDB" id="A0A8C4T411"/>
<dbReference type="Pfam" id="PF00096">
    <property type="entry name" value="zf-C2H2"/>
    <property type="match status" value="2"/>
</dbReference>
<protein>
    <recommendedName>
        <fullName evidence="7">C2H2-type domain-containing protein</fullName>
    </recommendedName>
</protein>
<evidence type="ECO:0000313" key="8">
    <source>
        <dbReference type="Ensembl" id="ENSECRP00000026727.1"/>
    </source>
</evidence>
<reference evidence="8" key="1">
    <citation type="submission" date="2025-08" db="UniProtKB">
        <authorList>
            <consortium name="Ensembl"/>
        </authorList>
    </citation>
    <scope>IDENTIFICATION</scope>
</reference>
<dbReference type="GO" id="GO:0000981">
    <property type="term" value="F:DNA-binding transcription factor activity, RNA polymerase II-specific"/>
    <property type="evidence" value="ECO:0007669"/>
    <property type="project" value="TreeGrafter"/>
</dbReference>
<dbReference type="FunFam" id="3.30.160.60:FF:002343">
    <property type="entry name" value="Zinc finger protein 33A"/>
    <property type="match status" value="2"/>
</dbReference>
<feature type="region of interest" description="Disordered" evidence="6">
    <location>
        <begin position="11"/>
        <end position="49"/>
    </location>
</feature>
<feature type="domain" description="C2H2-type" evidence="7">
    <location>
        <begin position="107"/>
        <end position="134"/>
    </location>
</feature>
<dbReference type="InterPro" id="IPR013087">
    <property type="entry name" value="Znf_C2H2_type"/>
</dbReference>
<dbReference type="GO" id="GO:0008270">
    <property type="term" value="F:zinc ion binding"/>
    <property type="evidence" value="ECO:0007669"/>
    <property type="project" value="UniProtKB-KW"/>
</dbReference>
<dbReference type="Ensembl" id="ENSECRT00000027282.1">
    <property type="protein sequence ID" value="ENSECRP00000026727.1"/>
    <property type="gene ID" value="ENSECRG00000017774.1"/>
</dbReference>
<feature type="compositionally biased region" description="Polar residues" evidence="6">
    <location>
        <begin position="28"/>
        <end position="49"/>
    </location>
</feature>
<keyword evidence="3 5" id="KW-0863">Zinc-finger</keyword>